<reference evidence="6 7" key="1">
    <citation type="journal article" date="2016" name="Nat. Commun.">
        <title>Thousands of microbial genomes shed light on interconnected biogeochemical processes in an aquifer system.</title>
        <authorList>
            <person name="Anantharaman K."/>
            <person name="Brown C.T."/>
            <person name="Hug L.A."/>
            <person name="Sharon I."/>
            <person name="Castelle C.J."/>
            <person name="Probst A.J."/>
            <person name="Thomas B.C."/>
            <person name="Singh A."/>
            <person name="Wilkins M.J."/>
            <person name="Karaoz U."/>
            <person name="Brodie E.L."/>
            <person name="Williams K.H."/>
            <person name="Hubbard S.S."/>
            <person name="Banfield J.F."/>
        </authorList>
    </citation>
    <scope>NUCLEOTIDE SEQUENCE [LARGE SCALE GENOMIC DNA]</scope>
</reference>
<evidence type="ECO:0000256" key="2">
    <source>
        <dbReference type="ARBA" id="ARBA00022692"/>
    </source>
</evidence>
<dbReference type="InterPro" id="IPR008217">
    <property type="entry name" value="Ccc1_fam"/>
</dbReference>
<dbReference type="GO" id="GO:0012505">
    <property type="term" value="C:endomembrane system"/>
    <property type="evidence" value="ECO:0007669"/>
    <property type="project" value="UniProtKB-SubCell"/>
</dbReference>
<organism evidence="6 7">
    <name type="scientific">Candidatus Woesebacteria bacterium RIFCSPLOWO2_01_FULL_39_10b</name>
    <dbReference type="NCBI Taxonomy" id="1802517"/>
    <lineage>
        <taxon>Bacteria</taxon>
        <taxon>Candidatus Woeseibacteriota</taxon>
    </lineage>
</organism>
<dbReference type="EMBL" id="MGHD01000012">
    <property type="protein sequence ID" value="OGM59897.1"/>
    <property type="molecule type" value="Genomic_DNA"/>
</dbReference>
<dbReference type="AlphaFoldDB" id="A0A1F8B7B4"/>
<keyword evidence="2 5" id="KW-0812">Transmembrane</keyword>
<evidence type="ECO:0000256" key="4">
    <source>
        <dbReference type="ARBA" id="ARBA00023136"/>
    </source>
</evidence>
<dbReference type="GO" id="GO:0030026">
    <property type="term" value="P:intracellular manganese ion homeostasis"/>
    <property type="evidence" value="ECO:0007669"/>
    <property type="project" value="InterPro"/>
</dbReference>
<evidence type="ECO:0000313" key="6">
    <source>
        <dbReference type="EMBL" id="OGM59897.1"/>
    </source>
</evidence>
<feature type="transmembrane region" description="Helical" evidence="5">
    <location>
        <begin position="150"/>
        <end position="168"/>
    </location>
</feature>
<feature type="transmembrane region" description="Helical" evidence="5">
    <location>
        <begin position="12"/>
        <end position="32"/>
    </location>
</feature>
<feature type="transmembrane region" description="Helical" evidence="5">
    <location>
        <begin position="117"/>
        <end position="138"/>
    </location>
</feature>
<dbReference type="STRING" id="1802517.A2892_02850"/>
<gene>
    <name evidence="6" type="ORF">A2892_02850</name>
</gene>
<dbReference type="Proteomes" id="UP000176404">
    <property type="component" value="Unassembled WGS sequence"/>
</dbReference>
<accession>A0A1F8B7B4</accession>
<evidence type="ECO:0000256" key="3">
    <source>
        <dbReference type="ARBA" id="ARBA00022989"/>
    </source>
</evidence>
<proteinExistence type="predicted"/>
<keyword evidence="3 5" id="KW-1133">Transmembrane helix</keyword>
<dbReference type="Pfam" id="PF01988">
    <property type="entry name" value="VIT1"/>
    <property type="match status" value="2"/>
</dbReference>
<comment type="caution">
    <text evidence="6">The sequence shown here is derived from an EMBL/GenBank/DDBJ whole genome shotgun (WGS) entry which is preliminary data.</text>
</comment>
<protein>
    <recommendedName>
        <fullName evidence="8">VIT family protein</fullName>
    </recommendedName>
</protein>
<evidence type="ECO:0000256" key="1">
    <source>
        <dbReference type="ARBA" id="ARBA00004127"/>
    </source>
</evidence>
<evidence type="ECO:0008006" key="8">
    <source>
        <dbReference type="Google" id="ProtNLM"/>
    </source>
</evidence>
<comment type="subcellular location">
    <subcellularLocation>
        <location evidence="1">Endomembrane system</location>
        <topology evidence="1">Multi-pass membrane protein</topology>
    </subcellularLocation>
</comment>
<sequence length="173" mass="18382">MKKLSVHQRASFLGDAVFAASDGIVTTFAIVAGSEGASLGNSVVLILGFANLFADGISMAAGRFLGVKSEIDFEEAKGRRTDVQVSPFKHAFLTFVFFNLAGLVPLIPFIFGQESSFVLSSFLVAIALIGVGVLKNVYTKNGVIKSIFEILLVGGFAAIAAFFIGYVIENYIL</sequence>
<dbReference type="PANTHER" id="PTHR31851">
    <property type="entry name" value="FE(2+)/MN(2+) TRANSPORTER PCL1"/>
    <property type="match status" value="1"/>
</dbReference>
<evidence type="ECO:0000256" key="5">
    <source>
        <dbReference type="SAM" id="Phobius"/>
    </source>
</evidence>
<feature type="transmembrane region" description="Helical" evidence="5">
    <location>
        <begin position="88"/>
        <end position="111"/>
    </location>
</feature>
<dbReference type="GO" id="GO:0005384">
    <property type="term" value="F:manganese ion transmembrane transporter activity"/>
    <property type="evidence" value="ECO:0007669"/>
    <property type="project" value="InterPro"/>
</dbReference>
<evidence type="ECO:0000313" key="7">
    <source>
        <dbReference type="Proteomes" id="UP000176404"/>
    </source>
</evidence>
<name>A0A1F8B7B4_9BACT</name>
<feature type="transmembrane region" description="Helical" evidence="5">
    <location>
        <begin position="44"/>
        <end position="67"/>
    </location>
</feature>
<keyword evidence="4 5" id="KW-0472">Membrane</keyword>